<name>A0A0D0UKL9_CRYGA</name>
<dbReference type="OrthoDB" id="10283640at2759"/>
<dbReference type="HOGENOM" id="CLU_1503372_0_0_1"/>
<organism evidence="2">
    <name type="scientific">Cryptococcus bacillisporus CA1280</name>
    <dbReference type="NCBI Taxonomy" id="1296109"/>
    <lineage>
        <taxon>Eukaryota</taxon>
        <taxon>Fungi</taxon>
        <taxon>Dikarya</taxon>
        <taxon>Basidiomycota</taxon>
        <taxon>Agaricomycotina</taxon>
        <taxon>Tremellomycetes</taxon>
        <taxon>Tremellales</taxon>
        <taxon>Cryptococcaceae</taxon>
        <taxon>Cryptococcus</taxon>
        <taxon>Cryptococcus gattii species complex</taxon>
    </lineage>
</organism>
<proteinExistence type="predicted"/>
<accession>A0A0D0UKL9</accession>
<evidence type="ECO:0000256" key="1">
    <source>
        <dbReference type="SAM" id="MobiDB-lite"/>
    </source>
</evidence>
<protein>
    <submittedName>
        <fullName evidence="2">Uncharacterized protein</fullName>
    </submittedName>
</protein>
<evidence type="ECO:0000313" key="2">
    <source>
        <dbReference type="EMBL" id="KIR48748.1"/>
    </source>
</evidence>
<reference evidence="2" key="1">
    <citation type="submission" date="2015-01" db="EMBL/GenBank/DDBJ databases">
        <title>The Genome Sequence of Cryptococcus gattii CA1280.</title>
        <authorList>
            <consortium name="The Broad Institute Genomics Platform"/>
            <person name="Cuomo C."/>
            <person name="Litvintseva A."/>
            <person name="Chen Y."/>
            <person name="Heitman J."/>
            <person name="Sun S."/>
            <person name="Springer D."/>
            <person name="Dromer F."/>
            <person name="Young S."/>
            <person name="Zeng Q."/>
            <person name="Gargeya S."/>
            <person name="Abouelleil A."/>
            <person name="Alvarado L."/>
            <person name="Chapman S.B."/>
            <person name="Gainer-Dewar J."/>
            <person name="Goldberg J."/>
            <person name="Griggs A."/>
            <person name="Gujja S."/>
            <person name="Hansen M."/>
            <person name="Howarth C."/>
            <person name="Imamovic A."/>
            <person name="Larimer J."/>
            <person name="Murphy C."/>
            <person name="Naylor J."/>
            <person name="Pearson M."/>
            <person name="Priest M."/>
            <person name="Roberts A."/>
            <person name="Saif S."/>
            <person name="Shea T."/>
            <person name="Sykes S."/>
            <person name="Wortman J."/>
            <person name="Nusbaum C."/>
            <person name="Birren B."/>
        </authorList>
    </citation>
    <scope>NUCLEOTIDE SEQUENCE [LARGE SCALE GENOMIC DNA]</scope>
    <source>
        <strain evidence="2">CA1280</strain>
    </source>
</reference>
<gene>
    <name evidence="2" type="ORF">I312_01818</name>
</gene>
<dbReference type="EMBL" id="KN847976">
    <property type="protein sequence ID" value="KIR48748.1"/>
    <property type="molecule type" value="Genomic_DNA"/>
</dbReference>
<dbReference type="AlphaFoldDB" id="A0A0D0UKL9"/>
<feature type="region of interest" description="Disordered" evidence="1">
    <location>
        <begin position="90"/>
        <end position="124"/>
    </location>
</feature>
<sequence>MGRQKVLDVSWTAVHAFSFSFTYTIANLSTPAATRTSFSPLSPPARLGIADSYLSVLHPSPAACIRALARTVSDPSLACSLRASMSYQPTMAQSSTLPKTGKVSSRRKGSSNPPVMLRSYADPRTSQDALERTQMVCFAQRNVAHTCWPSADRWTRLIRMPTTTSIPFMPVVLLQSHPP</sequence>